<dbReference type="PRINTS" id="PR00080">
    <property type="entry name" value="SDRFAMILY"/>
</dbReference>
<dbReference type="PRINTS" id="PR00081">
    <property type="entry name" value="GDHRDH"/>
</dbReference>
<dbReference type="EMBL" id="JAFIDN010000018">
    <property type="protein sequence ID" value="MBP3193952.1"/>
    <property type="molecule type" value="Genomic_DNA"/>
</dbReference>
<gene>
    <name evidence="4" type="ORF">NATSA_14840</name>
</gene>
<protein>
    <submittedName>
        <fullName evidence="4">SDR family oxidoreductase</fullName>
    </submittedName>
</protein>
<dbReference type="PANTHER" id="PTHR43391">
    <property type="entry name" value="RETINOL DEHYDROGENASE-RELATED"/>
    <property type="match status" value="1"/>
</dbReference>
<proteinExistence type="inferred from homology"/>
<dbReference type="Proteomes" id="UP000673975">
    <property type="component" value="Unassembled WGS sequence"/>
</dbReference>
<sequence>MENKTVLLTGASSGVGKSLSYYLHDRGYDLVLVSRREPEILHEHGNERIAFVPADLGDVDASEKQIDDIVAGHGHIPYVINNAGVMTGGNLDEHDWENVEQDINVNARMPWYIMKRVLPEMRKQNFGRIINVTSGAPLNCFPGFGIYSATKGLLNSLTVTMAKENREYNIKINLMSPGPVKSEMAPKAPMEPEVCHPTLDYLLQLPESGETGRFYWLGYEVPLFPDLEGVQWLKGIGNEKLKKVL</sequence>
<evidence type="ECO:0000256" key="1">
    <source>
        <dbReference type="ARBA" id="ARBA00006484"/>
    </source>
</evidence>
<dbReference type="InterPro" id="IPR036291">
    <property type="entry name" value="NAD(P)-bd_dom_sf"/>
</dbReference>
<comment type="similarity">
    <text evidence="1 3">Belongs to the short-chain dehydrogenases/reductases (SDR) family.</text>
</comment>
<comment type="caution">
    <text evidence="4">The sequence shown here is derived from an EMBL/GenBank/DDBJ whole genome shotgun (WGS) entry which is preliminary data.</text>
</comment>
<evidence type="ECO:0000313" key="4">
    <source>
        <dbReference type="EMBL" id="MBP3193952.1"/>
    </source>
</evidence>
<dbReference type="PANTHER" id="PTHR43391:SF86">
    <property type="entry name" value="SHORT-CHAIN DEHYDROGENASE_REDUCTASE FAMILY PROTEIN"/>
    <property type="match status" value="1"/>
</dbReference>
<dbReference type="GO" id="GO:0005829">
    <property type="term" value="C:cytosol"/>
    <property type="evidence" value="ECO:0007669"/>
    <property type="project" value="TreeGrafter"/>
</dbReference>
<evidence type="ECO:0000313" key="5">
    <source>
        <dbReference type="Proteomes" id="UP000673975"/>
    </source>
</evidence>
<organism evidence="4 5">
    <name type="scientific">Natronogracilivirga saccharolytica</name>
    <dbReference type="NCBI Taxonomy" id="2812953"/>
    <lineage>
        <taxon>Bacteria</taxon>
        <taxon>Pseudomonadati</taxon>
        <taxon>Balneolota</taxon>
        <taxon>Balneolia</taxon>
        <taxon>Balneolales</taxon>
        <taxon>Cyclonatronaceae</taxon>
        <taxon>Natronogracilivirga</taxon>
    </lineage>
</organism>
<dbReference type="GO" id="GO:0016491">
    <property type="term" value="F:oxidoreductase activity"/>
    <property type="evidence" value="ECO:0007669"/>
    <property type="project" value="UniProtKB-KW"/>
</dbReference>
<keyword evidence="5" id="KW-1185">Reference proteome</keyword>
<dbReference type="Gene3D" id="3.40.50.720">
    <property type="entry name" value="NAD(P)-binding Rossmann-like Domain"/>
    <property type="match status" value="1"/>
</dbReference>
<reference evidence="4" key="1">
    <citation type="submission" date="2021-02" db="EMBL/GenBank/DDBJ databases">
        <title>Natronogracilivirga saccharolytica gen. nov. sp. nov. a new anaerobic, haloalkiliphilic carbohydrate-fermenting bacterium from soda lake and proposing of Cyclonatronumiaceae fam. nov. in the phylum Balneolaeota.</title>
        <authorList>
            <person name="Zhilina T.N."/>
            <person name="Sorokin D.Y."/>
            <person name="Zavarzina D.G."/>
            <person name="Toshchakov S.V."/>
            <person name="Kublanov I.V."/>
        </authorList>
    </citation>
    <scope>NUCLEOTIDE SEQUENCE</scope>
    <source>
        <strain evidence="4">Z-1702</strain>
    </source>
</reference>
<evidence type="ECO:0000256" key="3">
    <source>
        <dbReference type="RuleBase" id="RU000363"/>
    </source>
</evidence>
<dbReference type="AlphaFoldDB" id="A0A8J7UWS6"/>
<dbReference type="Pfam" id="PF00106">
    <property type="entry name" value="adh_short"/>
    <property type="match status" value="1"/>
</dbReference>
<dbReference type="RefSeq" id="WP_210513412.1">
    <property type="nucleotide sequence ID" value="NZ_JAFIDN010000018.1"/>
</dbReference>
<keyword evidence="2" id="KW-0560">Oxidoreductase</keyword>
<evidence type="ECO:0000256" key="2">
    <source>
        <dbReference type="ARBA" id="ARBA00023002"/>
    </source>
</evidence>
<dbReference type="InterPro" id="IPR002347">
    <property type="entry name" value="SDR_fam"/>
</dbReference>
<dbReference type="CDD" id="cd05233">
    <property type="entry name" value="SDR_c"/>
    <property type="match status" value="1"/>
</dbReference>
<accession>A0A8J7UWS6</accession>
<dbReference type="SUPFAM" id="SSF51735">
    <property type="entry name" value="NAD(P)-binding Rossmann-fold domains"/>
    <property type="match status" value="1"/>
</dbReference>
<name>A0A8J7UWS6_9BACT</name>